<dbReference type="PANTHER" id="PTHR11008:SF32">
    <property type="entry name" value="CIRCADIAN CLOCK-CONTROLLED PROTEIN DAYWAKE-RELATED"/>
    <property type="match status" value="1"/>
</dbReference>
<evidence type="ECO:0000256" key="2">
    <source>
        <dbReference type="ARBA" id="ARBA00023108"/>
    </source>
</evidence>
<reference evidence="5 6" key="1">
    <citation type="submission" date="2024-06" db="EMBL/GenBank/DDBJ databases">
        <title>A chromosome-level genome assembly of beet webworm, Loxostege sticticalis.</title>
        <authorList>
            <person name="Zhang Y."/>
        </authorList>
    </citation>
    <scope>NUCLEOTIDE SEQUENCE [LARGE SCALE GENOMIC DNA]</scope>
    <source>
        <strain evidence="5">AQ028</strain>
        <tissue evidence="5">Male pupae</tissue>
    </source>
</reference>
<sequence length="238" mass="26563">MLPIVTYLVLCLFCVVRAGVLPVEKCKLTDPACMVPAFQKAVPLFMAGLPDLDVDVMDVMKMDDVKFDLSGLQFSLSEAHLKGLKTSVIDNVKWSEKKKKFEVDFHVNTSIKGHYTAGGRILILPITGDGQITLKLKNVAVKFIVDYDLEKNDDGDEIIVPKKLDFQFEVKDGAHFTMTNLFNGNKELSDTMHTFLNENWKQIAGEFGRPIMGSAANTLFKNVVNFFKKSPIKDIVAA</sequence>
<protein>
    <submittedName>
        <fullName evidence="5">Uncharacterized protein</fullName>
    </submittedName>
</protein>
<dbReference type="GO" id="GO:0007623">
    <property type="term" value="P:circadian rhythm"/>
    <property type="evidence" value="ECO:0007669"/>
    <property type="project" value="UniProtKB-ARBA"/>
</dbReference>
<keyword evidence="2" id="KW-0090">Biological rhythms</keyword>
<dbReference type="InterPro" id="IPR038606">
    <property type="entry name" value="To_sf"/>
</dbReference>
<name>A0ABD0SXL7_LOXSC</name>
<feature type="signal peptide" evidence="4">
    <location>
        <begin position="1"/>
        <end position="18"/>
    </location>
</feature>
<evidence type="ECO:0000313" key="6">
    <source>
        <dbReference type="Proteomes" id="UP001549921"/>
    </source>
</evidence>
<dbReference type="Proteomes" id="UP001549921">
    <property type="component" value="Unassembled WGS sequence"/>
</dbReference>
<feature type="chain" id="PRO_5044810089" evidence="4">
    <location>
        <begin position="19"/>
        <end position="238"/>
    </location>
</feature>
<dbReference type="InterPro" id="IPR010562">
    <property type="entry name" value="Haemolymph_juvenile_hormone-bd"/>
</dbReference>
<evidence type="ECO:0000256" key="3">
    <source>
        <dbReference type="ARBA" id="ARBA00060902"/>
    </source>
</evidence>
<evidence type="ECO:0000256" key="4">
    <source>
        <dbReference type="SAM" id="SignalP"/>
    </source>
</evidence>
<dbReference type="SMART" id="SM00700">
    <property type="entry name" value="JHBP"/>
    <property type="match status" value="1"/>
</dbReference>
<dbReference type="EMBL" id="JBEDNZ010000013">
    <property type="protein sequence ID" value="KAL0830506.1"/>
    <property type="molecule type" value="Genomic_DNA"/>
</dbReference>
<dbReference type="PANTHER" id="PTHR11008">
    <property type="entry name" value="PROTEIN TAKEOUT-LIKE PROTEIN"/>
    <property type="match status" value="1"/>
</dbReference>
<evidence type="ECO:0000256" key="1">
    <source>
        <dbReference type="ARBA" id="ARBA00022729"/>
    </source>
</evidence>
<keyword evidence="1 4" id="KW-0732">Signal</keyword>
<dbReference type="Gene3D" id="3.15.10.30">
    <property type="entry name" value="Haemolymph juvenile hormone binding protein"/>
    <property type="match status" value="1"/>
</dbReference>
<proteinExistence type="inferred from homology"/>
<comment type="similarity">
    <text evidence="3">Belongs to the TO family.</text>
</comment>
<dbReference type="Pfam" id="PF06585">
    <property type="entry name" value="JHBP"/>
    <property type="match status" value="1"/>
</dbReference>
<evidence type="ECO:0000313" key="5">
    <source>
        <dbReference type="EMBL" id="KAL0830506.1"/>
    </source>
</evidence>
<gene>
    <name evidence="5" type="ORF">ABMA28_002669</name>
</gene>
<dbReference type="AlphaFoldDB" id="A0ABD0SXL7"/>
<dbReference type="FunFam" id="3.15.10.30:FF:000001">
    <property type="entry name" value="Takeout-like protein 1"/>
    <property type="match status" value="1"/>
</dbReference>
<comment type="caution">
    <text evidence="5">The sequence shown here is derived from an EMBL/GenBank/DDBJ whole genome shotgun (WGS) entry which is preliminary data.</text>
</comment>
<organism evidence="5 6">
    <name type="scientific">Loxostege sticticalis</name>
    <name type="common">Beet webworm moth</name>
    <dbReference type="NCBI Taxonomy" id="481309"/>
    <lineage>
        <taxon>Eukaryota</taxon>
        <taxon>Metazoa</taxon>
        <taxon>Ecdysozoa</taxon>
        <taxon>Arthropoda</taxon>
        <taxon>Hexapoda</taxon>
        <taxon>Insecta</taxon>
        <taxon>Pterygota</taxon>
        <taxon>Neoptera</taxon>
        <taxon>Endopterygota</taxon>
        <taxon>Lepidoptera</taxon>
        <taxon>Glossata</taxon>
        <taxon>Ditrysia</taxon>
        <taxon>Pyraloidea</taxon>
        <taxon>Crambidae</taxon>
        <taxon>Pyraustinae</taxon>
        <taxon>Loxostege</taxon>
    </lineage>
</organism>
<accession>A0ABD0SXL7</accession>